<accession>A0A6G1HUT8</accession>
<dbReference type="AlphaFoldDB" id="A0A6G1HUT8"/>
<name>A0A6G1HUT8_9PEZI</name>
<gene>
    <name evidence="1" type="ORF">EJ06DRAFT_54595</name>
</gene>
<dbReference type="EMBL" id="ML996697">
    <property type="protein sequence ID" value="KAF2399505.1"/>
    <property type="molecule type" value="Genomic_DNA"/>
</dbReference>
<keyword evidence="2" id="KW-1185">Reference proteome</keyword>
<sequence length="108" mass="12069">MDVGCSTPLVFFASAVMLVFEERVWLNAVDRIALRAYYLSIHDLREQDESTAHISAESLLPLVVIMHRLCSILAGSVTTENGALNLAMGTARYFPRVRCRCAPASRRR</sequence>
<evidence type="ECO:0000313" key="1">
    <source>
        <dbReference type="EMBL" id="KAF2399505.1"/>
    </source>
</evidence>
<evidence type="ECO:0000313" key="2">
    <source>
        <dbReference type="Proteomes" id="UP000799640"/>
    </source>
</evidence>
<protein>
    <submittedName>
        <fullName evidence="1">Uncharacterized protein</fullName>
    </submittedName>
</protein>
<organism evidence="1 2">
    <name type="scientific">Trichodelitschia bisporula</name>
    <dbReference type="NCBI Taxonomy" id="703511"/>
    <lineage>
        <taxon>Eukaryota</taxon>
        <taxon>Fungi</taxon>
        <taxon>Dikarya</taxon>
        <taxon>Ascomycota</taxon>
        <taxon>Pezizomycotina</taxon>
        <taxon>Dothideomycetes</taxon>
        <taxon>Dothideomycetes incertae sedis</taxon>
        <taxon>Phaeotrichales</taxon>
        <taxon>Phaeotrichaceae</taxon>
        <taxon>Trichodelitschia</taxon>
    </lineage>
</organism>
<dbReference type="Proteomes" id="UP000799640">
    <property type="component" value="Unassembled WGS sequence"/>
</dbReference>
<proteinExistence type="predicted"/>
<reference evidence="1" key="1">
    <citation type="journal article" date="2020" name="Stud. Mycol.">
        <title>101 Dothideomycetes genomes: a test case for predicting lifestyles and emergence of pathogens.</title>
        <authorList>
            <person name="Haridas S."/>
            <person name="Albert R."/>
            <person name="Binder M."/>
            <person name="Bloem J."/>
            <person name="Labutti K."/>
            <person name="Salamov A."/>
            <person name="Andreopoulos B."/>
            <person name="Baker S."/>
            <person name="Barry K."/>
            <person name="Bills G."/>
            <person name="Bluhm B."/>
            <person name="Cannon C."/>
            <person name="Castanera R."/>
            <person name="Culley D."/>
            <person name="Daum C."/>
            <person name="Ezra D."/>
            <person name="Gonzalez J."/>
            <person name="Henrissat B."/>
            <person name="Kuo A."/>
            <person name="Liang C."/>
            <person name="Lipzen A."/>
            <person name="Lutzoni F."/>
            <person name="Magnuson J."/>
            <person name="Mondo S."/>
            <person name="Nolan M."/>
            <person name="Ohm R."/>
            <person name="Pangilinan J."/>
            <person name="Park H.-J."/>
            <person name="Ramirez L."/>
            <person name="Alfaro M."/>
            <person name="Sun H."/>
            <person name="Tritt A."/>
            <person name="Yoshinaga Y."/>
            <person name="Zwiers L.-H."/>
            <person name="Turgeon B."/>
            <person name="Goodwin S."/>
            <person name="Spatafora J."/>
            <person name="Crous P."/>
            <person name="Grigoriev I."/>
        </authorList>
    </citation>
    <scope>NUCLEOTIDE SEQUENCE</scope>
    <source>
        <strain evidence="1">CBS 262.69</strain>
    </source>
</reference>